<gene>
    <name evidence="1" type="ORF">MM415B02644_0004</name>
</gene>
<protein>
    <submittedName>
        <fullName evidence="1">Uncharacterized protein</fullName>
    </submittedName>
</protein>
<dbReference type="AlphaFoldDB" id="A0A6M3L3P0"/>
<sequence length="73" mass="8151">MPINLSDRLREFMFDVGSSKKGVRVYGRESTAHALKRRGLVEIGPWGLGGVQLARLTEEGEAYCAQHKSFLDD</sequence>
<evidence type="ECO:0000313" key="1">
    <source>
        <dbReference type="EMBL" id="QJA88919.1"/>
    </source>
</evidence>
<accession>A0A6M3L3P0</accession>
<proteinExistence type="predicted"/>
<organism evidence="1">
    <name type="scientific">viral metagenome</name>
    <dbReference type="NCBI Taxonomy" id="1070528"/>
    <lineage>
        <taxon>unclassified sequences</taxon>
        <taxon>metagenomes</taxon>
        <taxon>organismal metagenomes</taxon>
    </lineage>
</organism>
<dbReference type="EMBL" id="MT142812">
    <property type="protein sequence ID" value="QJA88919.1"/>
    <property type="molecule type" value="Genomic_DNA"/>
</dbReference>
<reference evidence="1" key="1">
    <citation type="submission" date="2020-03" db="EMBL/GenBank/DDBJ databases">
        <title>The deep terrestrial virosphere.</title>
        <authorList>
            <person name="Holmfeldt K."/>
            <person name="Nilsson E."/>
            <person name="Simone D."/>
            <person name="Lopez-Fernandez M."/>
            <person name="Wu X."/>
            <person name="de Brujin I."/>
            <person name="Lundin D."/>
            <person name="Andersson A."/>
            <person name="Bertilsson S."/>
            <person name="Dopson M."/>
        </authorList>
    </citation>
    <scope>NUCLEOTIDE SEQUENCE</scope>
    <source>
        <strain evidence="1">MM415B02644</strain>
    </source>
</reference>
<name>A0A6M3L3P0_9ZZZZ</name>